<reference evidence="1 2" key="1">
    <citation type="submission" date="2019-12" db="EMBL/GenBank/DDBJ databases">
        <authorList>
            <person name="Alioto T."/>
            <person name="Alioto T."/>
            <person name="Gomez Garrido J."/>
        </authorList>
    </citation>
    <scope>NUCLEOTIDE SEQUENCE [LARGE SCALE GENOMIC DNA]</scope>
</reference>
<sequence length="147" mass="16612">MKLVPILFFMQIGLRKGSCSFVEARAAGCLGDIWDTVSGSDLVLHLIFDVPQADNYERVFSHMMPNSIFGLCHGFLFGHSQSVGLDFPKQNQHNSLARDLPFVRILLRGLGHHGEGADEIEVRPEGWMWMIVSTDGEIWFQDIIPRK</sequence>
<dbReference type="PANTHER" id="PTHR21371">
    <property type="entry name" value="KETOL-ACID REDUCTOISOMERASE, MITOCHONDRIAL"/>
    <property type="match status" value="1"/>
</dbReference>
<dbReference type="GO" id="GO:0004455">
    <property type="term" value="F:ketol-acid reductoisomerase activity"/>
    <property type="evidence" value="ECO:0007669"/>
    <property type="project" value="TreeGrafter"/>
</dbReference>
<dbReference type="OrthoDB" id="1720121at2759"/>
<comment type="caution">
    <text evidence="1">The sequence shown here is derived from an EMBL/GenBank/DDBJ whole genome shotgun (WGS) entry which is preliminary data.</text>
</comment>
<proteinExistence type="predicted"/>
<accession>A0A8S0QT41</accession>
<dbReference type="SUPFAM" id="SSF51735">
    <property type="entry name" value="NAD(P)-binding Rossmann-fold domains"/>
    <property type="match status" value="1"/>
</dbReference>
<dbReference type="AlphaFoldDB" id="A0A8S0QT41"/>
<dbReference type="GO" id="GO:0009099">
    <property type="term" value="P:L-valine biosynthetic process"/>
    <property type="evidence" value="ECO:0007669"/>
    <property type="project" value="TreeGrafter"/>
</dbReference>
<organism evidence="1 2">
    <name type="scientific">Olea europaea subsp. europaea</name>
    <dbReference type="NCBI Taxonomy" id="158383"/>
    <lineage>
        <taxon>Eukaryota</taxon>
        <taxon>Viridiplantae</taxon>
        <taxon>Streptophyta</taxon>
        <taxon>Embryophyta</taxon>
        <taxon>Tracheophyta</taxon>
        <taxon>Spermatophyta</taxon>
        <taxon>Magnoliopsida</taxon>
        <taxon>eudicotyledons</taxon>
        <taxon>Gunneridae</taxon>
        <taxon>Pentapetalae</taxon>
        <taxon>asterids</taxon>
        <taxon>lamiids</taxon>
        <taxon>Lamiales</taxon>
        <taxon>Oleaceae</taxon>
        <taxon>Oleeae</taxon>
        <taxon>Olea</taxon>
    </lineage>
</organism>
<dbReference type="Proteomes" id="UP000594638">
    <property type="component" value="Unassembled WGS sequence"/>
</dbReference>
<protein>
    <submittedName>
        <fullName evidence="1">Ketol-acid reductoisomerase, chloroplastic-like</fullName>
    </submittedName>
</protein>
<dbReference type="InterPro" id="IPR036291">
    <property type="entry name" value="NAD(P)-bd_dom_sf"/>
</dbReference>
<dbReference type="PANTHER" id="PTHR21371:SF1">
    <property type="entry name" value="KETOL-ACID REDUCTOISOMERASE, MITOCHONDRIAL"/>
    <property type="match status" value="1"/>
</dbReference>
<keyword evidence="2" id="KW-1185">Reference proteome</keyword>
<gene>
    <name evidence="1" type="ORF">OLEA9_A025132</name>
</gene>
<evidence type="ECO:0000313" key="1">
    <source>
        <dbReference type="EMBL" id="CAA2968806.1"/>
    </source>
</evidence>
<dbReference type="InterPro" id="IPR013023">
    <property type="entry name" value="KARI"/>
</dbReference>
<dbReference type="GO" id="GO:0005739">
    <property type="term" value="C:mitochondrion"/>
    <property type="evidence" value="ECO:0007669"/>
    <property type="project" value="TreeGrafter"/>
</dbReference>
<dbReference type="GO" id="GO:0009097">
    <property type="term" value="P:isoleucine biosynthetic process"/>
    <property type="evidence" value="ECO:0007669"/>
    <property type="project" value="TreeGrafter"/>
</dbReference>
<dbReference type="GO" id="GO:0009507">
    <property type="term" value="C:chloroplast"/>
    <property type="evidence" value="ECO:0007669"/>
    <property type="project" value="TreeGrafter"/>
</dbReference>
<dbReference type="Gene3D" id="3.40.50.720">
    <property type="entry name" value="NAD(P)-binding Rossmann-like Domain"/>
    <property type="match status" value="1"/>
</dbReference>
<name>A0A8S0QT41_OLEEU</name>
<evidence type="ECO:0000313" key="2">
    <source>
        <dbReference type="Proteomes" id="UP000594638"/>
    </source>
</evidence>
<dbReference type="EMBL" id="CACTIH010001921">
    <property type="protein sequence ID" value="CAA2968806.1"/>
    <property type="molecule type" value="Genomic_DNA"/>
</dbReference>
<dbReference type="Gramene" id="OE9A025132T1">
    <property type="protein sequence ID" value="OE9A025132C1"/>
    <property type="gene ID" value="OE9A025132"/>
</dbReference>